<evidence type="ECO:0000313" key="2">
    <source>
        <dbReference type="Proteomes" id="UP000193719"/>
    </source>
</evidence>
<comment type="caution">
    <text evidence="1">The sequence shown here is derived from an EMBL/GenBank/DDBJ whole genome shotgun (WGS) entry which is preliminary data.</text>
</comment>
<evidence type="ECO:0000313" key="1">
    <source>
        <dbReference type="EMBL" id="ORX46697.1"/>
    </source>
</evidence>
<protein>
    <submittedName>
        <fullName evidence="1">Uncharacterized protein</fullName>
    </submittedName>
</protein>
<proteinExistence type="predicted"/>
<dbReference type="AlphaFoldDB" id="A0A1Y1V4W8"/>
<accession>A0A1Y1V4W8</accession>
<reference evidence="1 2" key="2">
    <citation type="submission" date="2016-08" db="EMBL/GenBank/DDBJ databases">
        <title>Pervasive Adenine N6-methylation of Active Genes in Fungi.</title>
        <authorList>
            <consortium name="DOE Joint Genome Institute"/>
            <person name="Mondo S.J."/>
            <person name="Dannebaum R.O."/>
            <person name="Kuo R.C."/>
            <person name="Labutti K."/>
            <person name="Haridas S."/>
            <person name="Kuo A."/>
            <person name="Salamov A."/>
            <person name="Ahrendt S.R."/>
            <person name="Lipzen A."/>
            <person name="Sullivan W."/>
            <person name="Andreopoulos W.B."/>
            <person name="Clum A."/>
            <person name="Lindquist E."/>
            <person name="Daum C."/>
            <person name="Ramamoorthy G.K."/>
            <person name="Gryganskyi A."/>
            <person name="Culley D."/>
            <person name="Magnuson J.K."/>
            <person name="James T.Y."/>
            <person name="O'Malley M.A."/>
            <person name="Stajich J.E."/>
            <person name="Spatafora J.W."/>
            <person name="Visel A."/>
            <person name="Grigoriev I.V."/>
        </authorList>
    </citation>
    <scope>NUCLEOTIDE SEQUENCE [LARGE SCALE GENOMIC DNA]</scope>
    <source>
        <strain evidence="2">finn</strain>
    </source>
</reference>
<sequence>METENVILKKSMSNASTYYQKSKFASSSDTNIRKIGSLQQFQEDEISSVSTYSSQFNTNSSGLYTPRKKVGVAKLSDSIISLSDFRYTDTHPQQQRIILCQLQKHTNKLIQEGKIRPLPKDAQKGKKGKHFNCLILK</sequence>
<reference evidence="1 2" key="1">
    <citation type="submission" date="2016-08" db="EMBL/GenBank/DDBJ databases">
        <title>Genomes of anaerobic fungi encode conserved fungal cellulosomes for biomass hydrolysis.</title>
        <authorList>
            <consortium name="DOE Joint Genome Institute"/>
            <person name="Haitjema C.H."/>
            <person name="Gilmore S.P."/>
            <person name="Henske J.K."/>
            <person name="Solomon K.V."/>
            <person name="De Groot R."/>
            <person name="Kuo A."/>
            <person name="Mondo S.J."/>
            <person name="Salamov A.A."/>
            <person name="Labutti K."/>
            <person name="Zhao Z."/>
            <person name="Chiniquy J."/>
            <person name="Barry K."/>
            <person name="Brewer H.M."/>
            <person name="Purvine S.O."/>
            <person name="Wright A.T."/>
            <person name="Boxma B."/>
            <person name="Van Alen T."/>
            <person name="Hackstein J.H."/>
            <person name="Baker S.E."/>
            <person name="Grigoriev I.V."/>
            <person name="O'Malley M.A."/>
        </authorList>
    </citation>
    <scope>NUCLEOTIDE SEQUENCE [LARGE SCALE GENOMIC DNA]</scope>
    <source>
        <strain evidence="2">finn</strain>
    </source>
</reference>
<dbReference type="Proteomes" id="UP000193719">
    <property type="component" value="Unassembled WGS sequence"/>
</dbReference>
<organism evidence="1 2">
    <name type="scientific">Piromyces finnis</name>
    <dbReference type="NCBI Taxonomy" id="1754191"/>
    <lineage>
        <taxon>Eukaryota</taxon>
        <taxon>Fungi</taxon>
        <taxon>Fungi incertae sedis</taxon>
        <taxon>Chytridiomycota</taxon>
        <taxon>Chytridiomycota incertae sedis</taxon>
        <taxon>Neocallimastigomycetes</taxon>
        <taxon>Neocallimastigales</taxon>
        <taxon>Neocallimastigaceae</taxon>
        <taxon>Piromyces</taxon>
    </lineage>
</organism>
<gene>
    <name evidence="1" type="ORF">BCR36DRAFT_372164</name>
</gene>
<keyword evidence="2" id="KW-1185">Reference proteome</keyword>
<dbReference type="EMBL" id="MCFH01000034">
    <property type="protein sequence ID" value="ORX46697.1"/>
    <property type="molecule type" value="Genomic_DNA"/>
</dbReference>
<name>A0A1Y1V4W8_9FUNG</name>